<comment type="caution">
    <text evidence="1">The sequence shown here is derived from an EMBL/GenBank/DDBJ whole genome shotgun (WGS) entry which is preliminary data.</text>
</comment>
<reference evidence="1" key="1">
    <citation type="submission" date="2018-08" db="EMBL/GenBank/DDBJ databases">
        <authorList>
            <consortium name="PulseNet: The National Subtyping Network for Foodborne Disease Surveillance"/>
            <person name="Tarr C.L."/>
            <person name="Trees E."/>
            <person name="Katz L.S."/>
            <person name="Carleton-Romer H.A."/>
            <person name="Stroika S."/>
            <person name="Kucerova Z."/>
            <person name="Roache K.F."/>
            <person name="Sabol A.L."/>
            <person name="Besser J."/>
            <person name="Gerner-Smidt P."/>
        </authorList>
    </citation>
    <scope>NUCLEOTIDE SEQUENCE</scope>
    <source>
        <strain evidence="1">PNUSAS046925</strain>
    </source>
</reference>
<sequence>MSTDWQKILLAAVFADHLLYDQLSPYYQNCFYARYRIGTGLRANPVGGQGVIKLITQHVIGTNHP</sequence>
<protein>
    <submittedName>
        <fullName evidence="1">Pilus assembly protein PilV</fullName>
    </submittedName>
</protein>
<gene>
    <name evidence="1" type="ORF">DY717_25115</name>
</gene>
<proteinExistence type="predicted"/>
<dbReference type="EMBL" id="AAGJJY010000030">
    <property type="protein sequence ID" value="EBO7151797.1"/>
    <property type="molecule type" value="Genomic_DNA"/>
</dbReference>
<organism evidence="1">
    <name type="scientific">Salmonella enterica</name>
    <name type="common">Salmonella choleraesuis</name>
    <dbReference type="NCBI Taxonomy" id="28901"/>
    <lineage>
        <taxon>Bacteria</taxon>
        <taxon>Pseudomonadati</taxon>
        <taxon>Pseudomonadota</taxon>
        <taxon>Gammaproteobacteria</taxon>
        <taxon>Enterobacterales</taxon>
        <taxon>Enterobacteriaceae</taxon>
        <taxon>Salmonella</taxon>
    </lineage>
</organism>
<evidence type="ECO:0000313" key="1">
    <source>
        <dbReference type="EMBL" id="EBO7151797.1"/>
    </source>
</evidence>
<accession>A0A5U1IMG0</accession>
<dbReference type="AlphaFoldDB" id="A0A5U1IMG0"/>
<name>A0A5U1IMG0_SALER</name>